<dbReference type="Pfam" id="PF04101">
    <property type="entry name" value="Glyco_tran_28_C"/>
    <property type="match status" value="1"/>
</dbReference>
<evidence type="ECO:0000256" key="4">
    <source>
        <dbReference type="ARBA" id="ARBA00022679"/>
    </source>
</evidence>
<evidence type="ECO:0000313" key="7">
    <source>
        <dbReference type="EMBL" id="PIZ14537.1"/>
    </source>
</evidence>
<dbReference type="AlphaFoldDB" id="A0A2M7S4S4"/>
<evidence type="ECO:0000256" key="3">
    <source>
        <dbReference type="ARBA" id="ARBA00022676"/>
    </source>
</evidence>
<gene>
    <name evidence="7" type="ORF">COY52_12185</name>
</gene>
<evidence type="ECO:0000256" key="1">
    <source>
        <dbReference type="ARBA" id="ARBA00004370"/>
    </source>
</evidence>
<dbReference type="InterPro" id="IPR009695">
    <property type="entry name" value="Diacylglyc_glucosyltr_N"/>
</dbReference>
<evidence type="ECO:0000259" key="6">
    <source>
        <dbReference type="Pfam" id="PF06925"/>
    </source>
</evidence>
<dbReference type="Pfam" id="PF06925">
    <property type="entry name" value="MGDG_synth"/>
    <property type="match status" value="1"/>
</dbReference>
<dbReference type="GO" id="GO:0016020">
    <property type="term" value="C:membrane"/>
    <property type="evidence" value="ECO:0007669"/>
    <property type="project" value="UniProtKB-SubCell"/>
</dbReference>
<keyword evidence="4" id="KW-0808">Transferase</keyword>
<evidence type="ECO:0000259" key="5">
    <source>
        <dbReference type="Pfam" id="PF04101"/>
    </source>
</evidence>
<name>A0A2M7S4S4_9BACT</name>
<evidence type="ECO:0000313" key="8">
    <source>
        <dbReference type="Proteomes" id="UP000229307"/>
    </source>
</evidence>
<reference evidence="8" key="1">
    <citation type="submission" date="2017-09" db="EMBL/GenBank/DDBJ databases">
        <title>Depth-based differentiation of microbial function through sediment-hosted aquifers and enrichment of novel symbionts in the deep terrestrial subsurface.</title>
        <authorList>
            <person name="Probst A.J."/>
            <person name="Ladd B."/>
            <person name="Jarett J.K."/>
            <person name="Geller-Mcgrath D.E."/>
            <person name="Sieber C.M.K."/>
            <person name="Emerson J.B."/>
            <person name="Anantharaman K."/>
            <person name="Thomas B.C."/>
            <person name="Malmstrom R."/>
            <person name="Stieglmeier M."/>
            <person name="Klingl A."/>
            <person name="Woyke T."/>
            <person name="Ryan C.M."/>
            <person name="Banfield J.F."/>
        </authorList>
    </citation>
    <scope>NUCLEOTIDE SEQUENCE [LARGE SCALE GENOMIC DNA]</scope>
</reference>
<dbReference type="InterPro" id="IPR050519">
    <property type="entry name" value="Glycosyltransf_28_UgtP"/>
</dbReference>
<dbReference type="GO" id="GO:0009247">
    <property type="term" value="P:glycolipid biosynthetic process"/>
    <property type="evidence" value="ECO:0007669"/>
    <property type="project" value="InterPro"/>
</dbReference>
<dbReference type="PANTHER" id="PTHR43025">
    <property type="entry name" value="MONOGALACTOSYLDIACYLGLYCEROL SYNTHASE"/>
    <property type="match status" value="1"/>
</dbReference>
<evidence type="ECO:0000256" key="2">
    <source>
        <dbReference type="ARBA" id="ARBA00006962"/>
    </source>
</evidence>
<organism evidence="7 8">
    <name type="scientific">Candidatus Desantisbacteria bacterium CG_4_10_14_0_8_um_filter_48_22</name>
    <dbReference type="NCBI Taxonomy" id="1974543"/>
    <lineage>
        <taxon>Bacteria</taxon>
        <taxon>Candidatus Desantisiibacteriota</taxon>
    </lineage>
</organism>
<dbReference type="Gene3D" id="3.40.50.2000">
    <property type="entry name" value="Glycogen Phosphorylase B"/>
    <property type="match status" value="2"/>
</dbReference>
<comment type="similarity">
    <text evidence="2">Belongs to the glycosyltransferase 28 family.</text>
</comment>
<dbReference type="EMBL" id="PFMR01000338">
    <property type="protein sequence ID" value="PIZ14537.1"/>
    <property type="molecule type" value="Genomic_DNA"/>
</dbReference>
<feature type="domain" description="Diacylglycerol glucosyltransferase N-terminal" evidence="6">
    <location>
        <begin position="15"/>
        <end position="183"/>
    </location>
</feature>
<comment type="caution">
    <text evidence="7">The sequence shown here is derived from an EMBL/GenBank/DDBJ whole genome shotgun (WGS) entry which is preliminary data.</text>
</comment>
<evidence type="ECO:0008006" key="9">
    <source>
        <dbReference type="Google" id="ProtNLM"/>
    </source>
</evidence>
<dbReference type="PANTHER" id="PTHR43025:SF3">
    <property type="entry name" value="MONOGALACTOSYLDIACYLGLYCEROL SYNTHASE 1, CHLOROPLASTIC"/>
    <property type="match status" value="1"/>
</dbReference>
<dbReference type="Proteomes" id="UP000229307">
    <property type="component" value="Unassembled WGS sequence"/>
</dbReference>
<comment type="subcellular location">
    <subcellularLocation>
        <location evidence="1">Membrane</location>
    </subcellularLocation>
</comment>
<keyword evidence="3" id="KW-0328">Glycosyltransferase</keyword>
<sequence>MKKIFMPHIEAGSGHKIPAMAVKESIEAFYPGKYQIDVVDFAKESGALKDDKALKGGWEFLLRYPVLARLGYKIMWATRYDSEGYLSLFAREWLEKGTEYLRNYKPDIVFTPHMFSFFTCAYIREKLMLPIKLIGYITDPFDACPWWAEKRMDWIIVASEIAKQKLLKLGIEEKKILIMPFPVRRSFFNITKSKEELVKLYGLDPSKPTILTSAGGQGIGASSAKYVETIYRENMPFNVLFVCGRNEGLKAHFDSLKKEVRSGTVLVPFGYINNMNELLSISDFTIAKAGASTTMESLIMSCPIIYTDWAACNEWTNVEFAMDNKAGWYAPDAKTFFSIIREIQNTDILKTYKENTKKLGLKSGADEIAKFVVQQLEQS</sequence>
<proteinExistence type="inferred from homology"/>
<dbReference type="GO" id="GO:0016758">
    <property type="term" value="F:hexosyltransferase activity"/>
    <property type="evidence" value="ECO:0007669"/>
    <property type="project" value="InterPro"/>
</dbReference>
<dbReference type="InterPro" id="IPR007235">
    <property type="entry name" value="Glyco_trans_28_C"/>
</dbReference>
<feature type="domain" description="Glycosyl transferase family 28 C-terminal" evidence="5">
    <location>
        <begin position="236"/>
        <end position="344"/>
    </location>
</feature>
<accession>A0A2M7S4S4</accession>
<dbReference type="SUPFAM" id="SSF53756">
    <property type="entry name" value="UDP-Glycosyltransferase/glycogen phosphorylase"/>
    <property type="match status" value="1"/>
</dbReference>
<protein>
    <recommendedName>
        <fullName evidence="9">Diacylglycerol glucosyltransferase N-terminal domain-containing protein</fullName>
    </recommendedName>
</protein>